<comment type="caution">
    <text evidence="1">The sequence shown here is derived from an EMBL/GenBank/DDBJ whole genome shotgun (WGS) entry which is preliminary data.</text>
</comment>
<reference evidence="1 2" key="1">
    <citation type="submission" date="2019-08" db="EMBL/GenBank/DDBJ databases">
        <title>The genome of the soybean aphid Biotype 1, its phylome, world population structure and adaptation to the North American continent.</title>
        <authorList>
            <person name="Giordano R."/>
            <person name="Donthu R.K."/>
            <person name="Hernandez A.G."/>
            <person name="Wright C.L."/>
            <person name="Zimin A.V."/>
        </authorList>
    </citation>
    <scope>NUCLEOTIDE SEQUENCE [LARGE SCALE GENOMIC DNA]</scope>
    <source>
        <tissue evidence="1">Whole aphids</tissue>
    </source>
</reference>
<dbReference type="Proteomes" id="UP000475862">
    <property type="component" value="Unassembled WGS sequence"/>
</dbReference>
<keyword evidence="2" id="KW-1185">Reference proteome</keyword>
<evidence type="ECO:0000313" key="1">
    <source>
        <dbReference type="EMBL" id="KAE9539638.1"/>
    </source>
</evidence>
<dbReference type="EMBL" id="VYZN01000014">
    <property type="protein sequence ID" value="KAE9539638.1"/>
    <property type="molecule type" value="Genomic_DNA"/>
</dbReference>
<protein>
    <submittedName>
        <fullName evidence="1">Uncharacterized protein</fullName>
    </submittedName>
</protein>
<evidence type="ECO:0000313" key="2">
    <source>
        <dbReference type="Proteomes" id="UP000475862"/>
    </source>
</evidence>
<gene>
    <name evidence="1" type="ORF">AGLY_004890</name>
</gene>
<dbReference type="AlphaFoldDB" id="A0A6G0TV67"/>
<organism evidence="1 2">
    <name type="scientific">Aphis glycines</name>
    <name type="common">Soybean aphid</name>
    <dbReference type="NCBI Taxonomy" id="307491"/>
    <lineage>
        <taxon>Eukaryota</taxon>
        <taxon>Metazoa</taxon>
        <taxon>Ecdysozoa</taxon>
        <taxon>Arthropoda</taxon>
        <taxon>Hexapoda</taxon>
        <taxon>Insecta</taxon>
        <taxon>Pterygota</taxon>
        <taxon>Neoptera</taxon>
        <taxon>Paraneoptera</taxon>
        <taxon>Hemiptera</taxon>
        <taxon>Sternorrhyncha</taxon>
        <taxon>Aphidomorpha</taxon>
        <taxon>Aphidoidea</taxon>
        <taxon>Aphididae</taxon>
        <taxon>Aphidini</taxon>
        <taxon>Aphis</taxon>
        <taxon>Aphis</taxon>
    </lineage>
</organism>
<proteinExistence type="predicted"/>
<sequence>MNRFVAINNATRFNDLPCVELGTYSQNKNSPEAEDWNILSLTFYYKTNTFNFPFRIKMIHCYIRLKNIVYYIKYQYYHDIFVYEQYELIAHIRRGHQRTCTTNQYLYRSRRYKLTKPFFFFFFKYNSFKKIRKIVKRTPHPHDVLFPSYIQHRKLSFSGINYVLLALIFNLSNALDKIITLRFYYRY</sequence>
<name>A0A6G0TV67_APHGL</name>
<accession>A0A6G0TV67</accession>